<comment type="caution">
    <text evidence="2">The sequence shown here is derived from an EMBL/GenBank/DDBJ whole genome shotgun (WGS) entry which is preliminary data.</text>
</comment>
<accession>A0A6N8SDD5</accession>
<dbReference type="SMART" id="SM01134">
    <property type="entry name" value="DeoRC"/>
    <property type="match status" value="1"/>
</dbReference>
<dbReference type="OrthoDB" id="8582409at2"/>
<name>A0A6N8SDD5_9HYPH</name>
<dbReference type="Proteomes" id="UP000435802">
    <property type="component" value="Unassembled WGS sequence"/>
</dbReference>
<dbReference type="InterPro" id="IPR037171">
    <property type="entry name" value="NagB/RpiA_transferase-like"/>
</dbReference>
<dbReference type="PROSITE" id="PS51071">
    <property type="entry name" value="HTH_RPIR"/>
    <property type="match status" value="1"/>
</dbReference>
<dbReference type="InterPro" id="IPR014036">
    <property type="entry name" value="DeoR-like_C"/>
</dbReference>
<dbReference type="InterPro" id="IPR036388">
    <property type="entry name" value="WH-like_DNA-bd_sf"/>
</dbReference>
<evidence type="ECO:0000259" key="1">
    <source>
        <dbReference type="PROSITE" id="PS51071"/>
    </source>
</evidence>
<dbReference type="RefSeq" id="WP_160859020.1">
    <property type="nucleotide sequence ID" value="NZ_WUMK01000003.1"/>
</dbReference>
<gene>
    <name evidence="2" type="ORF">GR138_10365</name>
</gene>
<protein>
    <submittedName>
        <fullName evidence="2">Transcriptional regulator</fullName>
    </submittedName>
</protein>
<proteinExistence type="predicted"/>
<dbReference type="PANTHER" id="PTHR30363">
    <property type="entry name" value="HTH-TYPE TRANSCRIPTIONAL REGULATOR SRLR-RELATED"/>
    <property type="match status" value="1"/>
</dbReference>
<evidence type="ECO:0000313" key="3">
    <source>
        <dbReference type="Proteomes" id="UP000435802"/>
    </source>
</evidence>
<dbReference type="GO" id="GO:0003700">
    <property type="term" value="F:DNA-binding transcription factor activity"/>
    <property type="evidence" value="ECO:0007669"/>
    <property type="project" value="InterPro"/>
</dbReference>
<dbReference type="Gene3D" id="1.10.10.10">
    <property type="entry name" value="Winged helix-like DNA-binding domain superfamily/Winged helix DNA-binding domain"/>
    <property type="match status" value="1"/>
</dbReference>
<reference evidence="2 3" key="1">
    <citation type="submission" date="2019-12" db="EMBL/GenBank/DDBJ databases">
        <title>Shinella kummerowiae sp. nov., a symbiotic bacterium isolated from root nodules of the herbal legume Kummerowia stipulacea.</title>
        <authorList>
            <person name="Gao J."/>
        </authorList>
    </citation>
    <scope>NUCLEOTIDE SEQUENCE [LARGE SCALE GENOMIC DNA]</scope>
    <source>
        <strain evidence="2 3">CCBAU 25048</strain>
    </source>
</reference>
<feature type="domain" description="HTH rpiR-type" evidence="1">
    <location>
        <begin position="8"/>
        <end position="84"/>
    </location>
</feature>
<dbReference type="SUPFAM" id="SSF46689">
    <property type="entry name" value="Homeodomain-like"/>
    <property type="match status" value="1"/>
</dbReference>
<dbReference type="Pfam" id="PF00455">
    <property type="entry name" value="DeoRC"/>
    <property type="match status" value="1"/>
</dbReference>
<dbReference type="InterPro" id="IPR009057">
    <property type="entry name" value="Homeodomain-like_sf"/>
</dbReference>
<dbReference type="AlphaFoldDB" id="A0A6N8SDD5"/>
<sequence>MTSHPSGQTLIEAVSADLPELNKTFRRVAQYMLSAPEGFMHKPVQEIAAAAEVSEPSVIRFCRRYGFKGIPDFRIALAMALVHGPAAERSSFLEPQITDKAVVNLASKRAIARFARTLIGTDRSIIIDSGSTAQLFAETLRDADPLAVMTTGLNIVDALRGATQHSIMLPGGVLRHESRSLSGRMVESTLANMHFDALYLGADAIDPVSGLSTFNEEEAHQNTAMITVSRRVVVLADSTKFRAPGLHRFCEIERIHTIVTDTGLGDDIVEAIEARGVVVHRVDPIEENKK</sequence>
<evidence type="ECO:0000313" key="2">
    <source>
        <dbReference type="EMBL" id="MXN45598.1"/>
    </source>
</evidence>
<dbReference type="InterPro" id="IPR050313">
    <property type="entry name" value="Carb_Metab_HTH_regulators"/>
</dbReference>
<dbReference type="Pfam" id="PF01418">
    <property type="entry name" value="HTH_6"/>
    <property type="match status" value="1"/>
</dbReference>
<dbReference type="PANTHER" id="PTHR30363:SF44">
    <property type="entry name" value="AGA OPERON TRANSCRIPTIONAL REPRESSOR-RELATED"/>
    <property type="match status" value="1"/>
</dbReference>
<organism evidence="2 3">
    <name type="scientific">Shinella kummerowiae</name>
    <dbReference type="NCBI Taxonomy" id="417745"/>
    <lineage>
        <taxon>Bacteria</taxon>
        <taxon>Pseudomonadati</taxon>
        <taxon>Pseudomonadota</taxon>
        <taxon>Alphaproteobacteria</taxon>
        <taxon>Hyphomicrobiales</taxon>
        <taxon>Rhizobiaceae</taxon>
        <taxon>Shinella</taxon>
    </lineage>
</organism>
<dbReference type="EMBL" id="WUMK01000003">
    <property type="protein sequence ID" value="MXN45598.1"/>
    <property type="molecule type" value="Genomic_DNA"/>
</dbReference>
<dbReference type="InterPro" id="IPR000281">
    <property type="entry name" value="HTH_RpiR"/>
</dbReference>
<dbReference type="SUPFAM" id="SSF100950">
    <property type="entry name" value="NagB/RpiA/CoA transferase-like"/>
    <property type="match status" value="1"/>
</dbReference>
<keyword evidence="3" id="KW-1185">Reference proteome</keyword>
<dbReference type="Gene3D" id="3.40.50.1360">
    <property type="match status" value="1"/>
</dbReference>